<dbReference type="RefSeq" id="WP_379671538.1">
    <property type="nucleotide sequence ID" value="NZ_JBHUCJ010000001.1"/>
</dbReference>
<keyword evidence="2" id="KW-1185">Reference proteome</keyword>
<evidence type="ECO:0000313" key="1">
    <source>
        <dbReference type="EMBL" id="MFD3221904.1"/>
    </source>
</evidence>
<comment type="caution">
    <text evidence="1">The sequence shown here is derived from an EMBL/GenBank/DDBJ whole genome shotgun (WGS) entry which is preliminary data.</text>
</comment>
<organism evidence="1 2">
    <name type="scientific">Rahnella sp. (strain Y9602)</name>
    <dbReference type="NCBI Taxonomy" id="2703885"/>
    <lineage>
        <taxon>Bacteria</taxon>
        <taxon>Pseudomonadati</taxon>
        <taxon>Pseudomonadota</taxon>
        <taxon>Gammaproteobacteria</taxon>
        <taxon>Enterobacterales</taxon>
        <taxon>Yersiniaceae</taxon>
        <taxon>Rahnella</taxon>
    </lineage>
</organism>
<dbReference type="Proteomes" id="UP001598201">
    <property type="component" value="Unassembled WGS sequence"/>
</dbReference>
<dbReference type="EMBL" id="JBHUCJ010000001">
    <property type="protein sequence ID" value="MFD3221904.1"/>
    <property type="molecule type" value="Genomic_DNA"/>
</dbReference>
<accession>A0ABW6C4X9</accession>
<evidence type="ECO:0000313" key="2">
    <source>
        <dbReference type="Proteomes" id="UP001598201"/>
    </source>
</evidence>
<feature type="non-terminal residue" evidence="1">
    <location>
        <position position="237"/>
    </location>
</feature>
<name>A0ABW6C4X9_RAHSY</name>
<dbReference type="Gene3D" id="3.40.190.10">
    <property type="entry name" value="Periplasmic binding protein-like II"/>
    <property type="match status" value="2"/>
</dbReference>
<sequence>MLLSGAATATPLAQQDWDLVVAQAKKEGSVTFNVWYLQPQWRSFVADFEKQYGIKVRIPEGSIDGNMNKLLAEARREKGKMDVVALSVAQLPIIRKANALAQVDWLPGYGDAVHQLQSVNTEGYAVAFWGNQTGMAYDPQQMGNQPLPQSLDDLQHFIDANPKKFGYNDPNNGGAGEAFIQRVVTLSSGTFDADATQVDPDIIKNWKKGWEWFVGNKEKITQTASGADSLTRLNDGE</sequence>
<protein>
    <submittedName>
        <fullName evidence="1">Extracellular solute-binding protein</fullName>
    </submittedName>
</protein>
<dbReference type="PANTHER" id="PTHR42779:SF1">
    <property type="entry name" value="PROTEIN YNJB"/>
    <property type="match status" value="1"/>
</dbReference>
<dbReference type="Pfam" id="PF13416">
    <property type="entry name" value="SBP_bac_8"/>
    <property type="match status" value="1"/>
</dbReference>
<dbReference type="SUPFAM" id="SSF53850">
    <property type="entry name" value="Periplasmic binding protein-like II"/>
    <property type="match status" value="1"/>
</dbReference>
<dbReference type="PANTHER" id="PTHR42779">
    <property type="entry name" value="PROTEIN YNJB"/>
    <property type="match status" value="1"/>
</dbReference>
<dbReference type="InterPro" id="IPR006059">
    <property type="entry name" value="SBP"/>
</dbReference>
<gene>
    <name evidence="1" type="ORF">ACFPK4_00005</name>
</gene>
<proteinExistence type="predicted"/>
<reference evidence="1 2" key="1">
    <citation type="submission" date="2024-09" db="EMBL/GenBank/DDBJ databases">
        <title>Genomes of Rahnella.</title>
        <authorList>
            <person name="Mnguni F.C."/>
            <person name="Shin G.Y."/>
            <person name="Coutinho T."/>
        </authorList>
    </citation>
    <scope>NUCLEOTIDE SEQUENCE [LARGE SCALE GENOMIC DNA]</scope>
    <source>
        <strain evidence="1 2">20WA0057</strain>
    </source>
</reference>